<name>A0A1K1P4Z3_RUMFL</name>
<proteinExistence type="predicted"/>
<dbReference type="EMBL" id="FPIP01000007">
    <property type="protein sequence ID" value="SFW42644.1"/>
    <property type="molecule type" value="Genomic_DNA"/>
</dbReference>
<keyword evidence="1" id="KW-1133">Transmembrane helix</keyword>
<feature type="transmembrane region" description="Helical" evidence="1">
    <location>
        <begin position="33"/>
        <end position="54"/>
    </location>
</feature>
<evidence type="ECO:0000313" key="3">
    <source>
        <dbReference type="Proteomes" id="UP000183461"/>
    </source>
</evidence>
<reference evidence="2 3" key="1">
    <citation type="submission" date="2016-11" db="EMBL/GenBank/DDBJ databases">
        <authorList>
            <person name="Jaros S."/>
            <person name="Januszkiewicz K."/>
            <person name="Wedrychowicz H."/>
        </authorList>
    </citation>
    <scope>NUCLEOTIDE SEQUENCE [LARGE SCALE GENOMIC DNA]</scope>
    <source>
        <strain evidence="2 3">YL228</strain>
    </source>
</reference>
<organism evidence="2 3">
    <name type="scientific">Ruminococcus flavefaciens</name>
    <dbReference type="NCBI Taxonomy" id="1265"/>
    <lineage>
        <taxon>Bacteria</taxon>
        <taxon>Bacillati</taxon>
        <taxon>Bacillota</taxon>
        <taxon>Clostridia</taxon>
        <taxon>Eubacteriales</taxon>
        <taxon>Oscillospiraceae</taxon>
        <taxon>Ruminococcus</taxon>
    </lineage>
</organism>
<keyword evidence="1" id="KW-0472">Membrane</keyword>
<evidence type="ECO:0000256" key="1">
    <source>
        <dbReference type="SAM" id="Phobius"/>
    </source>
</evidence>
<dbReference type="RefSeq" id="WP_072300720.1">
    <property type="nucleotide sequence ID" value="NZ_FPIP01000007.1"/>
</dbReference>
<gene>
    <name evidence="2" type="ORF">SAMN02910280_2485</name>
</gene>
<evidence type="ECO:0000313" key="2">
    <source>
        <dbReference type="EMBL" id="SFW42644.1"/>
    </source>
</evidence>
<accession>A0A1K1P4Z3</accession>
<dbReference type="Proteomes" id="UP000183461">
    <property type="component" value="Unassembled WGS sequence"/>
</dbReference>
<protein>
    <submittedName>
        <fullName evidence="2">Uncharacterized protein</fullName>
    </submittedName>
</protein>
<dbReference type="AlphaFoldDB" id="A0A1K1P4Z3"/>
<keyword evidence="1" id="KW-0812">Transmembrane</keyword>
<sequence length="208" mass="23317">MPYCKNCGKKVPLFKKCECTAAEKNVKNSTKRLLVLIVFVVFFILGLILGVSLAGSGTKGTVKTYVKAASSKKGGKTFYSLTMPDEVIKVLKDSNKYDDKVDAYNDMIEDMIEDLEGKESAPKFDKIMREKKLTKSQLKKAEQYFERIAEKYGAENVDITVTKGKEVKFRTKHKNEDGDYKQEKVTICVVKVKGEGWKIAPMSADSLG</sequence>